<dbReference type="EMBL" id="MDER01000002">
    <property type="protein sequence ID" value="ODP30479.1"/>
    <property type="molecule type" value="Genomic_DNA"/>
</dbReference>
<sequence length="77" mass="9142">MKSSKESISLEDIQRFLQKEISFESDSLSIKQIHKGFSKDQKYIMDDRYLLRMFSSDEVVQRQQEVDRHSHTVSAVF</sequence>
<name>A0A1E3L9L5_9BACL</name>
<gene>
    <name evidence="1" type="ORF">PTI45_00200</name>
</gene>
<organism evidence="1 2">
    <name type="scientific">Paenibacillus nuruki</name>
    <dbReference type="NCBI Taxonomy" id="1886670"/>
    <lineage>
        <taxon>Bacteria</taxon>
        <taxon>Bacillati</taxon>
        <taxon>Bacillota</taxon>
        <taxon>Bacilli</taxon>
        <taxon>Bacillales</taxon>
        <taxon>Paenibacillaceae</taxon>
        <taxon>Paenibacillus</taxon>
    </lineage>
</organism>
<evidence type="ECO:0000313" key="2">
    <source>
        <dbReference type="Proteomes" id="UP000094578"/>
    </source>
</evidence>
<dbReference type="Proteomes" id="UP000094578">
    <property type="component" value="Unassembled WGS sequence"/>
</dbReference>
<comment type="caution">
    <text evidence="1">The sequence shown here is derived from an EMBL/GenBank/DDBJ whole genome shotgun (WGS) entry which is preliminary data.</text>
</comment>
<dbReference type="AlphaFoldDB" id="A0A1E3L9L5"/>
<proteinExistence type="predicted"/>
<dbReference type="STRING" id="1886670.PTI45_00200"/>
<reference evidence="1 2" key="1">
    <citation type="submission" date="2016-08" db="EMBL/GenBank/DDBJ databases">
        <title>Genome sequencing of Paenibacillus sp. TI45-13ar, isolated from Korean traditional nuruk.</title>
        <authorList>
            <person name="Kim S.-J."/>
        </authorList>
    </citation>
    <scope>NUCLEOTIDE SEQUENCE [LARGE SCALE GENOMIC DNA]</scope>
    <source>
        <strain evidence="1 2">TI45-13ar</strain>
    </source>
</reference>
<evidence type="ECO:0000313" key="1">
    <source>
        <dbReference type="EMBL" id="ODP30479.1"/>
    </source>
</evidence>
<accession>A0A1E3L9L5</accession>
<keyword evidence="2" id="KW-1185">Reference proteome</keyword>
<protein>
    <submittedName>
        <fullName evidence="1">Uncharacterized protein</fullName>
    </submittedName>
</protein>
<dbReference type="RefSeq" id="WP_069325684.1">
    <property type="nucleotide sequence ID" value="NZ_MDER01000002.1"/>
</dbReference>